<evidence type="ECO:0000256" key="5">
    <source>
        <dbReference type="HAMAP-Rule" id="MF_00902"/>
    </source>
</evidence>
<dbReference type="InterPro" id="IPR002033">
    <property type="entry name" value="TatC"/>
</dbReference>
<organism evidence="7 8">
    <name type="scientific">Halarchaeum grantii</name>
    <dbReference type="NCBI Taxonomy" id="1193105"/>
    <lineage>
        <taxon>Archaea</taxon>
        <taxon>Methanobacteriati</taxon>
        <taxon>Methanobacteriota</taxon>
        <taxon>Stenosarchaea group</taxon>
        <taxon>Halobacteria</taxon>
        <taxon>Halobacteriales</taxon>
        <taxon>Halobacteriaceae</taxon>
    </lineage>
</organism>
<comment type="subunit">
    <text evidence="5">Forms a complex with TatA.</text>
</comment>
<dbReference type="HAMAP" id="MF_00902">
    <property type="entry name" value="TatC"/>
    <property type="match status" value="1"/>
</dbReference>
<keyword evidence="5" id="KW-0653">Protein transport</keyword>
<evidence type="ECO:0000313" key="8">
    <source>
        <dbReference type="Proteomes" id="UP000628840"/>
    </source>
</evidence>
<evidence type="ECO:0000256" key="2">
    <source>
        <dbReference type="ARBA" id="ARBA00022692"/>
    </source>
</evidence>
<feature type="compositionally biased region" description="Acidic residues" evidence="6">
    <location>
        <begin position="38"/>
        <end position="59"/>
    </location>
</feature>
<dbReference type="OrthoDB" id="198870at2157"/>
<evidence type="ECO:0000313" key="7">
    <source>
        <dbReference type="EMBL" id="GGL29615.1"/>
    </source>
</evidence>
<feature type="compositionally biased region" description="Acidic residues" evidence="6">
    <location>
        <begin position="130"/>
        <end position="142"/>
    </location>
</feature>
<protein>
    <recommendedName>
        <fullName evidence="5">Sec-independent protein translocase protein TatC</fullName>
    </recommendedName>
</protein>
<evidence type="ECO:0000256" key="4">
    <source>
        <dbReference type="ARBA" id="ARBA00023136"/>
    </source>
</evidence>
<comment type="similarity">
    <text evidence="5">Belongs to the TatC family.</text>
</comment>
<feature type="transmembrane region" description="Helical" evidence="5">
    <location>
        <begin position="305"/>
        <end position="328"/>
    </location>
</feature>
<evidence type="ECO:0000256" key="3">
    <source>
        <dbReference type="ARBA" id="ARBA00022989"/>
    </source>
</evidence>
<feature type="region of interest" description="Disordered" evidence="6">
    <location>
        <begin position="1"/>
        <end position="156"/>
    </location>
</feature>
<dbReference type="GO" id="GO:0009977">
    <property type="term" value="F:proton motive force dependent protein transmembrane transporter activity"/>
    <property type="evidence" value="ECO:0007669"/>
    <property type="project" value="TreeGrafter"/>
</dbReference>
<dbReference type="GO" id="GO:0033281">
    <property type="term" value="C:TAT protein transport complex"/>
    <property type="evidence" value="ECO:0007669"/>
    <property type="project" value="UniProtKB-UniRule"/>
</dbReference>
<feature type="transmembrane region" description="Helical" evidence="5">
    <location>
        <begin position="222"/>
        <end position="242"/>
    </location>
</feature>
<keyword evidence="8" id="KW-1185">Reference proteome</keyword>
<proteinExistence type="inferred from homology"/>
<comment type="subcellular location">
    <subcellularLocation>
        <location evidence="5">Cell membrane</location>
        <topology evidence="5">Multi-pass membrane protein</topology>
    </subcellularLocation>
    <subcellularLocation>
        <location evidence="1">Membrane</location>
        <topology evidence="1">Multi-pass membrane protein</topology>
    </subcellularLocation>
</comment>
<comment type="caution">
    <text evidence="7">The sequence shown here is derived from an EMBL/GenBank/DDBJ whole genome shotgun (WGS) entry which is preliminary data.</text>
</comment>
<reference evidence="7 8" key="1">
    <citation type="journal article" date="2019" name="Int. J. Syst. Evol. Microbiol.">
        <title>The Global Catalogue of Microorganisms (GCM) 10K type strain sequencing project: providing services to taxonomists for standard genome sequencing and annotation.</title>
        <authorList>
            <consortium name="The Broad Institute Genomics Platform"/>
            <consortium name="The Broad Institute Genome Sequencing Center for Infectious Disease"/>
            <person name="Wu L."/>
            <person name="Ma J."/>
        </authorList>
    </citation>
    <scope>NUCLEOTIDE SEQUENCE [LARGE SCALE GENOMIC DNA]</scope>
    <source>
        <strain evidence="7 8">JCM 19585</strain>
    </source>
</reference>
<dbReference type="RefSeq" id="WP_188880275.1">
    <property type="nucleotide sequence ID" value="NZ_BMPF01000001.1"/>
</dbReference>
<gene>
    <name evidence="5" type="primary">tatC</name>
    <name evidence="7" type="ORF">GCM10009037_11630</name>
</gene>
<evidence type="ECO:0000256" key="1">
    <source>
        <dbReference type="ARBA" id="ARBA00004141"/>
    </source>
</evidence>
<dbReference type="GO" id="GO:0043953">
    <property type="term" value="P:protein transport by the Tat complex"/>
    <property type="evidence" value="ECO:0007669"/>
    <property type="project" value="UniProtKB-UniRule"/>
</dbReference>
<evidence type="ECO:0000256" key="6">
    <source>
        <dbReference type="SAM" id="MobiDB-lite"/>
    </source>
</evidence>
<feature type="transmembrane region" description="Helical" evidence="5">
    <location>
        <begin position="340"/>
        <end position="356"/>
    </location>
</feature>
<feature type="compositionally biased region" description="Basic and acidic residues" evidence="6">
    <location>
        <begin position="25"/>
        <end position="37"/>
    </location>
</feature>
<dbReference type="PRINTS" id="PR01840">
    <property type="entry name" value="TATCFAMILY"/>
</dbReference>
<feature type="compositionally biased region" description="Acidic residues" evidence="6">
    <location>
        <begin position="1"/>
        <end position="24"/>
    </location>
</feature>
<keyword evidence="5" id="KW-0813">Transport</keyword>
<dbReference type="EMBL" id="BMPF01000001">
    <property type="protein sequence ID" value="GGL29615.1"/>
    <property type="molecule type" value="Genomic_DNA"/>
</dbReference>
<keyword evidence="5" id="KW-0811">Translocation</keyword>
<dbReference type="GO" id="GO:0065002">
    <property type="term" value="P:intracellular protein transmembrane transport"/>
    <property type="evidence" value="ECO:0007669"/>
    <property type="project" value="TreeGrafter"/>
</dbReference>
<keyword evidence="3 5" id="KW-1133">Transmembrane helix</keyword>
<feature type="transmembrane region" description="Helical" evidence="5">
    <location>
        <begin position="263"/>
        <end position="285"/>
    </location>
</feature>
<feature type="compositionally biased region" description="Acidic residues" evidence="6">
    <location>
        <begin position="68"/>
        <end position="84"/>
    </location>
</feature>
<keyword evidence="5" id="KW-1003">Cell membrane</keyword>
<accession>A0A830F8A8</accession>
<sequence>MADEPDDGVPADDSAGDAEASDDTDVTRAEPADRDPVEPDIAEVDGEPDDSAAADEPDSADSGTADADGSDGDTETGDRDDEAGDTGTGGRDESDEESDDGVPYVAPDDADAVSDADGDDADGGGPSVPDGEEPGLPEDVDAETGMLSGPATDEEQPIAVHVEEMVKRLGVVILVAGIVSAICFPLGDDLISNIWYGVLPAGTTAQPHVYGPLELIVTQFKVASIAGVVVALPVLVYETYAFMRPGLYPNERRYYISAIPTSLVLAVVGVTFAYFIVVPAVMTYFLFYSETVATAALALGSTFNLILILMAYLAIVFQIPLFVMLAIMMGLTTRRWLVDRRLLFWGAFAGVSFLMTPDPTGVAPVVVAATMIVLFEGTLLLLKWTGN</sequence>
<dbReference type="AlphaFoldDB" id="A0A830F8A8"/>
<comment type="function">
    <text evidence="5">Part of the twin-arginine translocation (Tat) system that transports large folded proteins containing a characteristic twin-arginine motif in their signal peptide across membranes.</text>
</comment>
<feature type="transmembrane region" description="Helical" evidence="5">
    <location>
        <begin position="169"/>
        <end position="187"/>
    </location>
</feature>
<keyword evidence="2 5" id="KW-0812">Transmembrane</keyword>
<dbReference type="PANTHER" id="PTHR30371:SF0">
    <property type="entry name" value="SEC-INDEPENDENT PROTEIN TRANSLOCASE PROTEIN TATC, CHLOROPLASTIC-RELATED"/>
    <property type="match status" value="1"/>
</dbReference>
<feature type="transmembrane region" description="Helical" evidence="5">
    <location>
        <begin position="362"/>
        <end position="382"/>
    </location>
</feature>
<name>A0A830F8A8_9EURY</name>
<feature type="compositionally biased region" description="Acidic residues" evidence="6">
    <location>
        <begin position="108"/>
        <end position="122"/>
    </location>
</feature>
<dbReference type="PANTHER" id="PTHR30371">
    <property type="entry name" value="SEC-INDEPENDENT PROTEIN TRANSLOCASE PROTEIN TATC"/>
    <property type="match status" value="1"/>
</dbReference>
<keyword evidence="4 5" id="KW-0472">Membrane</keyword>
<dbReference type="Proteomes" id="UP000628840">
    <property type="component" value="Unassembled WGS sequence"/>
</dbReference>
<dbReference type="Pfam" id="PF00902">
    <property type="entry name" value="TatC"/>
    <property type="match status" value="1"/>
</dbReference>